<evidence type="ECO:0000256" key="6">
    <source>
        <dbReference type="ARBA" id="ARBA00048132"/>
    </source>
</evidence>
<comment type="caution">
    <text evidence="8">The sequence shown here is derived from an EMBL/GenBank/DDBJ whole genome shotgun (WGS) entry which is preliminary data.</text>
</comment>
<evidence type="ECO:0000256" key="3">
    <source>
        <dbReference type="ARBA" id="ARBA00023002"/>
    </source>
</evidence>
<protein>
    <submittedName>
        <fullName evidence="8">Thioredoxin-disulfide reductase</fullName>
    </submittedName>
</protein>
<keyword evidence="2" id="KW-0274">FAD</keyword>
<dbReference type="InterPro" id="IPR050097">
    <property type="entry name" value="Ferredoxin-NADP_redctase_2"/>
</dbReference>
<evidence type="ECO:0000256" key="1">
    <source>
        <dbReference type="ARBA" id="ARBA00022630"/>
    </source>
</evidence>
<gene>
    <name evidence="8" type="ORF">COY37_01160</name>
</gene>
<dbReference type="PRINTS" id="PR00368">
    <property type="entry name" value="FADPNR"/>
</dbReference>
<reference evidence="9" key="1">
    <citation type="submission" date="2017-09" db="EMBL/GenBank/DDBJ databases">
        <title>Depth-based differentiation of microbial function through sediment-hosted aquifers and enrichment of novel symbionts in the deep terrestrial subsurface.</title>
        <authorList>
            <person name="Probst A.J."/>
            <person name="Ladd B."/>
            <person name="Jarett J.K."/>
            <person name="Geller-Mcgrath D.E."/>
            <person name="Sieber C.M.K."/>
            <person name="Emerson J.B."/>
            <person name="Anantharaman K."/>
            <person name="Thomas B.C."/>
            <person name="Malmstrom R."/>
            <person name="Stieglmeier M."/>
            <person name="Klingl A."/>
            <person name="Woyke T."/>
            <person name="Ryan C.M."/>
            <person name="Banfield J.F."/>
        </authorList>
    </citation>
    <scope>NUCLEOTIDE SEQUENCE [LARGE SCALE GENOMIC DNA]</scope>
</reference>
<dbReference type="EMBL" id="PFNG01000033">
    <property type="protein sequence ID" value="PIZ41988.1"/>
    <property type="molecule type" value="Genomic_DNA"/>
</dbReference>
<evidence type="ECO:0000259" key="7">
    <source>
        <dbReference type="Pfam" id="PF07992"/>
    </source>
</evidence>
<dbReference type="InterPro" id="IPR036188">
    <property type="entry name" value="FAD/NAD-bd_sf"/>
</dbReference>
<dbReference type="InterPro" id="IPR023753">
    <property type="entry name" value="FAD/NAD-binding_dom"/>
</dbReference>
<evidence type="ECO:0000313" key="8">
    <source>
        <dbReference type="EMBL" id="PIZ41988.1"/>
    </source>
</evidence>
<dbReference type="PROSITE" id="PS00573">
    <property type="entry name" value="PYRIDINE_REDOX_2"/>
    <property type="match status" value="1"/>
</dbReference>
<proteinExistence type="predicted"/>
<evidence type="ECO:0000313" key="9">
    <source>
        <dbReference type="Proteomes" id="UP000230956"/>
    </source>
</evidence>
<keyword evidence="5" id="KW-0676">Redox-active center</keyword>
<dbReference type="AlphaFoldDB" id="A0A2M7TAK8"/>
<dbReference type="PRINTS" id="PR00469">
    <property type="entry name" value="PNDRDTASEII"/>
</dbReference>
<keyword evidence="4" id="KW-1015">Disulfide bond</keyword>
<evidence type="ECO:0000256" key="5">
    <source>
        <dbReference type="ARBA" id="ARBA00023284"/>
    </source>
</evidence>
<dbReference type="SUPFAM" id="SSF51971">
    <property type="entry name" value="Nucleotide-binding domain"/>
    <property type="match status" value="1"/>
</dbReference>
<organism evidence="8 9">
    <name type="scientific">Candidatus Aquicultor secundus</name>
    <dbReference type="NCBI Taxonomy" id="1973895"/>
    <lineage>
        <taxon>Bacteria</taxon>
        <taxon>Bacillati</taxon>
        <taxon>Actinomycetota</taxon>
        <taxon>Candidatus Aquicultoria</taxon>
        <taxon>Candidatus Aquicultorales</taxon>
        <taxon>Candidatus Aquicultoraceae</taxon>
        <taxon>Candidatus Aquicultor</taxon>
    </lineage>
</organism>
<evidence type="ECO:0000256" key="2">
    <source>
        <dbReference type="ARBA" id="ARBA00022827"/>
    </source>
</evidence>
<feature type="domain" description="FAD/NAD(P)-binding" evidence="7">
    <location>
        <begin position="3"/>
        <end position="208"/>
    </location>
</feature>
<dbReference type="GO" id="GO:0004791">
    <property type="term" value="F:thioredoxin-disulfide reductase (NADPH) activity"/>
    <property type="evidence" value="ECO:0007669"/>
    <property type="project" value="UniProtKB-EC"/>
</dbReference>
<dbReference type="Proteomes" id="UP000230956">
    <property type="component" value="Unassembled WGS sequence"/>
</dbReference>
<dbReference type="Gene3D" id="3.50.50.60">
    <property type="entry name" value="FAD/NAD(P)-binding domain"/>
    <property type="match status" value="2"/>
</dbReference>
<accession>A0A2M7TAK8</accession>
<comment type="catalytic activity">
    <reaction evidence="6">
        <text>[thioredoxin]-dithiol + NADP(+) = [thioredoxin]-disulfide + NADPH + H(+)</text>
        <dbReference type="Rhea" id="RHEA:20345"/>
        <dbReference type="Rhea" id="RHEA-COMP:10698"/>
        <dbReference type="Rhea" id="RHEA-COMP:10700"/>
        <dbReference type="ChEBI" id="CHEBI:15378"/>
        <dbReference type="ChEBI" id="CHEBI:29950"/>
        <dbReference type="ChEBI" id="CHEBI:50058"/>
        <dbReference type="ChEBI" id="CHEBI:57783"/>
        <dbReference type="ChEBI" id="CHEBI:58349"/>
        <dbReference type="EC" id="1.8.1.9"/>
    </reaction>
</comment>
<evidence type="ECO:0000256" key="4">
    <source>
        <dbReference type="ARBA" id="ARBA00023157"/>
    </source>
</evidence>
<sequence>MLKVRLFEKEVVGGQTSITDIIENYPGFPKGISGFELTDKMREQAQEFGLELDMVEVTSVDFSGPVKKIVTPNGEFGAKAVIITTGVRPSRLDVPGAQELTGRGISYCATCDGPFFRNKKVMVIGGGNSAVEEALYLTKFASQVTIVHRRDQLRADKIVQKRAFDNEKVDFLLDSVITAVSGDGLVSGVTVKNVKTGEEKEVPADGIF</sequence>
<feature type="non-terminal residue" evidence="8">
    <location>
        <position position="208"/>
    </location>
</feature>
<keyword evidence="3" id="KW-0560">Oxidoreductase</keyword>
<dbReference type="PANTHER" id="PTHR48105">
    <property type="entry name" value="THIOREDOXIN REDUCTASE 1-RELATED-RELATED"/>
    <property type="match status" value="1"/>
</dbReference>
<name>A0A2M7TAK8_9ACTN</name>
<dbReference type="Pfam" id="PF07992">
    <property type="entry name" value="Pyr_redox_2"/>
    <property type="match status" value="1"/>
</dbReference>
<dbReference type="InterPro" id="IPR008255">
    <property type="entry name" value="Pyr_nucl-diS_OxRdtase_2_AS"/>
</dbReference>
<keyword evidence="1" id="KW-0285">Flavoprotein</keyword>